<dbReference type="GO" id="GO:0003700">
    <property type="term" value="F:DNA-binding transcription factor activity"/>
    <property type="evidence" value="ECO:0007669"/>
    <property type="project" value="InterPro"/>
</dbReference>
<dbReference type="PANTHER" id="PTHR34580">
    <property type="match status" value="1"/>
</dbReference>
<evidence type="ECO:0000313" key="6">
    <source>
        <dbReference type="Proteomes" id="UP001165074"/>
    </source>
</evidence>
<dbReference type="InterPro" id="IPR018356">
    <property type="entry name" value="Tscrpt_reg_HTH_DeoR_CS"/>
</dbReference>
<keyword evidence="2" id="KW-0238">DNA-binding</keyword>
<dbReference type="Pfam" id="PF08279">
    <property type="entry name" value="HTH_11"/>
    <property type="match status" value="1"/>
</dbReference>
<dbReference type="Proteomes" id="UP001165074">
    <property type="component" value="Unassembled WGS sequence"/>
</dbReference>
<accession>A0A9W6RYV1</accession>
<dbReference type="PROSITE" id="PS00894">
    <property type="entry name" value="HTH_DEOR_1"/>
    <property type="match status" value="1"/>
</dbReference>
<dbReference type="InterPro" id="IPR013196">
    <property type="entry name" value="HTH_11"/>
</dbReference>
<evidence type="ECO:0000313" key="5">
    <source>
        <dbReference type="EMBL" id="GLY85301.1"/>
    </source>
</evidence>
<feature type="domain" description="HTH deoR-type" evidence="4">
    <location>
        <begin position="4"/>
        <end position="59"/>
    </location>
</feature>
<sequence>MLDMTHRTLELLTHLQTGRRFSGEELAARLDVSPRTLRRDVERLREYGYPVTTRPGPSGFYQLSAGRTLPPLILDDDEVVATLAGLALLGSTTAPDSAADSRGGIGPAADRAYGKIDQFLPKRLRPRVTAFRATVEAAPQFAPNVDADVLAILGSASARHERVTFTYTSRTGGTTTRRVEPYRQVHFRLRWYLLAWDLDRADWRTFRLDRVSGISVTGTPFTPRPLPARSAAAYLREEVSAGRHQAVVVIDAPPAVVGDALRFQDFDLVPLPGGRSRVTAWVDSFEWLTLNLVPIGADFLIEEPAEFRDRCRELASRLKRAAR</sequence>
<keyword evidence="1" id="KW-0805">Transcription regulation</keyword>
<protein>
    <submittedName>
        <fullName evidence="5">DeoR family transcriptional regulator</fullName>
    </submittedName>
</protein>
<dbReference type="Pfam" id="PF13280">
    <property type="entry name" value="WYL"/>
    <property type="match status" value="1"/>
</dbReference>
<dbReference type="PROSITE" id="PS52050">
    <property type="entry name" value="WYL"/>
    <property type="match status" value="1"/>
</dbReference>
<reference evidence="5" key="1">
    <citation type="submission" date="2023-03" db="EMBL/GenBank/DDBJ databases">
        <title>Actinoallomurus iriomotensis NBRC 103684.</title>
        <authorList>
            <person name="Ichikawa N."/>
            <person name="Sato H."/>
            <person name="Tonouchi N."/>
        </authorList>
    </citation>
    <scope>NUCLEOTIDE SEQUENCE</scope>
    <source>
        <strain evidence="5">NBRC 103684</strain>
    </source>
</reference>
<dbReference type="InterPro" id="IPR028349">
    <property type="entry name" value="PafC-like"/>
</dbReference>
<proteinExistence type="predicted"/>
<dbReference type="PIRSF" id="PIRSF016838">
    <property type="entry name" value="PafC"/>
    <property type="match status" value="1"/>
</dbReference>
<dbReference type="InterPro" id="IPR026881">
    <property type="entry name" value="WYL_dom"/>
</dbReference>
<evidence type="ECO:0000256" key="3">
    <source>
        <dbReference type="ARBA" id="ARBA00023163"/>
    </source>
</evidence>
<dbReference type="EMBL" id="BSTK01000004">
    <property type="protein sequence ID" value="GLY85301.1"/>
    <property type="molecule type" value="Genomic_DNA"/>
</dbReference>
<dbReference type="InterPro" id="IPR001034">
    <property type="entry name" value="DeoR_HTH"/>
</dbReference>
<dbReference type="GO" id="GO:0003677">
    <property type="term" value="F:DNA binding"/>
    <property type="evidence" value="ECO:0007669"/>
    <property type="project" value="UniProtKB-KW"/>
</dbReference>
<dbReference type="PANTHER" id="PTHR34580:SF3">
    <property type="entry name" value="PROTEIN PAFB"/>
    <property type="match status" value="1"/>
</dbReference>
<name>A0A9W6RYV1_9ACTN</name>
<dbReference type="Gene3D" id="1.10.10.10">
    <property type="entry name" value="Winged helix-like DNA-binding domain superfamily/Winged helix DNA-binding domain"/>
    <property type="match status" value="1"/>
</dbReference>
<evidence type="ECO:0000259" key="4">
    <source>
        <dbReference type="PROSITE" id="PS51000"/>
    </source>
</evidence>
<evidence type="ECO:0000256" key="1">
    <source>
        <dbReference type="ARBA" id="ARBA00023015"/>
    </source>
</evidence>
<dbReference type="InterPro" id="IPR011991">
    <property type="entry name" value="ArsR-like_HTH"/>
</dbReference>
<keyword evidence="3" id="KW-0804">Transcription</keyword>
<comment type="caution">
    <text evidence="5">The sequence shown here is derived from an EMBL/GenBank/DDBJ whole genome shotgun (WGS) entry which is preliminary data.</text>
</comment>
<dbReference type="CDD" id="cd00090">
    <property type="entry name" value="HTH_ARSR"/>
    <property type="match status" value="1"/>
</dbReference>
<dbReference type="SUPFAM" id="SSF46785">
    <property type="entry name" value="Winged helix' DNA-binding domain"/>
    <property type="match status" value="1"/>
</dbReference>
<organism evidence="5 6">
    <name type="scientific">Actinoallomurus iriomotensis</name>
    <dbReference type="NCBI Taxonomy" id="478107"/>
    <lineage>
        <taxon>Bacteria</taxon>
        <taxon>Bacillati</taxon>
        <taxon>Actinomycetota</taxon>
        <taxon>Actinomycetes</taxon>
        <taxon>Streptosporangiales</taxon>
        <taxon>Thermomonosporaceae</taxon>
        <taxon>Actinoallomurus</taxon>
    </lineage>
</organism>
<evidence type="ECO:0000256" key="2">
    <source>
        <dbReference type="ARBA" id="ARBA00023125"/>
    </source>
</evidence>
<dbReference type="InterPro" id="IPR036388">
    <property type="entry name" value="WH-like_DNA-bd_sf"/>
</dbReference>
<dbReference type="PROSITE" id="PS51000">
    <property type="entry name" value="HTH_DEOR_2"/>
    <property type="match status" value="1"/>
</dbReference>
<dbReference type="InterPro" id="IPR051534">
    <property type="entry name" value="CBASS_pafABC_assoc_protein"/>
</dbReference>
<gene>
    <name evidence="5" type="ORF">Airi02_032300</name>
</gene>
<dbReference type="AlphaFoldDB" id="A0A9W6RYV1"/>
<keyword evidence="6" id="KW-1185">Reference proteome</keyword>
<dbReference type="InterPro" id="IPR036390">
    <property type="entry name" value="WH_DNA-bd_sf"/>
</dbReference>